<evidence type="ECO:0000313" key="2">
    <source>
        <dbReference type="Proteomes" id="UP000646548"/>
    </source>
</evidence>
<accession>A0A834BSV8</accession>
<name>A0A834BSV8_ORYME</name>
<organism evidence="1 2">
    <name type="scientific">Oryzias melastigma</name>
    <name type="common">Marine medaka</name>
    <dbReference type="NCBI Taxonomy" id="30732"/>
    <lineage>
        <taxon>Eukaryota</taxon>
        <taxon>Metazoa</taxon>
        <taxon>Chordata</taxon>
        <taxon>Craniata</taxon>
        <taxon>Vertebrata</taxon>
        <taxon>Euteleostomi</taxon>
        <taxon>Actinopterygii</taxon>
        <taxon>Neopterygii</taxon>
        <taxon>Teleostei</taxon>
        <taxon>Neoteleostei</taxon>
        <taxon>Acanthomorphata</taxon>
        <taxon>Ovalentaria</taxon>
        <taxon>Atherinomorphae</taxon>
        <taxon>Beloniformes</taxon>
        <taxon>Adrianichthyidae</taxon>
        <taxon>Oryziinae</taxon>
        <taxon>Oryzias</taxon>
    </lineage>
</organism>
<reference evidence="1" key="1">
    <citation type="journal article" name="BMC Genomics">
        <title>Long-read sequencing and de novo genome assembly of marine medaka (Oryzias melastigma).</title>
        <authorList>
            <person name="Liang P."/>
            <person name="Saqib H.S.A."/>
            <person name="Ni X."/>
            <person name="Shen Y."/>
        </authorList>
    </citation>
    <scope>NUCLEOTIDE SEQUENCE</scope>
    <source>
        <strain evidence="1">Bigg-433</strain>
    </source>
</reference>
<comment type="caution">
    <text evidence="1">The sequence shown here is derived from an EMBL/GenBank/DDBJ whole genome shotgun (WGS) entry which is preliminary data.</text>
</comment>
<dbReference type="Proteomes" id="UP000646548">
    <property type="component" value="Unassembled WGS sequence"/>
</dbReference>
<dbReference type="EMBL" id="WKFB01000649">
    <property type="protein sequence ID" value="KAF6719083.1"/>
    <property type="molecule type" value="Genomic_DNA"/>
</dbReference>
<gene>
    <name evidence="1" type="ORF">FQA47_017296</name>
</gene>
<protein>
    <submittedName>
        <fullName evidence="1">Uncharacterized protein</fullName>
    </submittedName>
</protein>
<evidence type="ECO:0000313" key="1">
    <source>
        <dbReference type="EMBL" id="KAF6719083.1"/>
    </source>
</evidence>
<proteinExistence type="predicted"/>
<feature type="non-terminal residue" evidence="1">
    <location>
        <position position="1"/>
    </location>
</feature>
<sequence length="79" mass="8960">YKKLWRRQHLAANEKVKLRYQGWERSSAPLSSRSLAMCDPKVTPEEISPLQMELQTLTASSKDLGYSERGLLKLGPQSA</sequence>
<dbReference type="AlphaFoldDB" id="A0A834BSV8"/>